<keyword evidence="2 3" id="KW-0175">Coiled coil</keyword>
<dbReference type="Gene3D" id="1.20.5.1160">
    <property type="entry name" value="Vasodilator-stimulated phosphoprotein"/>
    <property type="match status" value="1"/>
</dbReference>
<dbReference type="SMART" id="SM01391">
    <property type="entry name" value="Filament"/>
    <property type="match status" value="1"/>
</dbReference>
<protein>
    <recommendedName>
        <fullName evidence="5">IF rod domain-containing protein</fullName>
    </recommendedName>
</protein>
<keyword evidence="7" id="KW-1185">Reference proteome</keyword>
<feature type="compositionally biased region" description="Low complexity" evidence="4">
    <location>
        <begin position="24"/>
        <end position="37"/>
    </location>
</feature>
<dbReference type="GO" id="GO:0005737">
    <property type="term" value="C:cytoplasm"/>
    <property type="evidence" value="ECO:0007669"/>
    <property type="project" value="TreeGrafter"/>
</dbReference>
<evidence type="ECO:0000256" key="2">
    <source>
        <dbReference type="ARBA" id="ARBA00023054"/>
    </source>
</evidence>
<proteinExistence type="predicted"/>
<reference evidence="7" key="1">
    <citation type="journal article" date="2018" name="PLoS ONE">
        <title>Chinook salmon (Oncorhynchus tshawytscha) genome and transcriptome.</title>
        <authorList>
            <person name="Christensen K.A."/>
            <person name="Leong J.S."/>
            <person name="Sakhrani D."/>
            <person name="Biagi C.A."/>
            <person name="Minkley D.R."/>
            <person name="Withler R.E."/>
            <person name="Rondeau E.B."/>
            <person name="Koop B.F."/>
            <person name="Devlin R.H."/>
        </authorList>
    </citation>
    <scope>NUCLEOTIDE SEQUENCE [LARGE SCALE GENOMIC DNA]</scope>
</reference>
<dbReference type="PANTHER" id="PTHR45652:SF23">
    <property type="entry name" value="VIMENTIN-RELATED"/>
    <property type="match status" value="1"/>
</dbReference>
<evidence type="ECO:0000256" key="3">
    <source>
        <dbReference type="SAM" id="Coils"/>
    </source>
</evidence>
<dbReference type="Pfam" id="PF00038">
    <property type="entry name" value="Filament"/>
    <property type="match status" value="1"/>
</dbReference>
<dbReference type="GO" id="GO:0005200">
    <property type="term" value="F:structural constituent of cytoskeleton"/>
    <property type="evidence" value="ECO:0007669"/>
    <property type="project" value="TreeGrafter"/>
</dbReference>
<reference evidence="6" key="3">
    <citation type="submission" date="2025-09" db="UniProtKB">
        <authorList>
            <consortium name="Ensembl"/>
        </authorList>
    </citation>
    <scope>IDENTIFICATION</scope>
</reference>
<accession>A0AAZ3RQZ1</accession>
<evidence type="ECO:0000256" key="4">
    <source>
        <dbReference type="SAM" id="MobiDB-lite"/>
    </source>
</evidence>
<reference evidence="6" key="2">
    <citation type="submission" date="2025-08" db="UniProtKB">
        <authorList>
            <consortium name="Ensembl"/>
        </authorList>
    </citation>
    <scope>IDENTIFICATION</scope>
</reference>
<evidence type="ECO:0000313" key="7">
    <source>
        <dbReference type="Proteomes" id="UP000694402"/>
    </source>
</evidence>
<evidence type="ECO:0000256" key="1">
    <source>
        <dbReference type="ARBA" id="ARBA00022754"/>
    </source>
</evidence>
<evidence type="ECO:0000313" key="6">
    <source>
        <dbReference type="Ensembl" id="ENSOTSP00005143841.1"/>
    </source>
</evidence>
<dbReference type="Proteomes" id="UP000694402">
    <property type="component" value="Unassembled WGS sequence"/>
</dbReference>
<keyword evidence="1" id="KW-0403">Intermediate filament</keyword>
<dbReference type="InterPro" id="IPR039008">
    <property type="entry name" value="IF_rod_dom"/>
</dbReference>
<feature type="coiled-coil region" evidence="3">
    <location>
        <begin position="65"/>
        <end position="128"/>
    </location>
</feature>
<feature type="compositionally biased region" description="Low complexity" evidence="4">
    <location>
        <begin position="1"/>
        <end position="15"/>
    </location>
</feature>
<dbReference type="GO" id="GO:0045109">
    <property type="term" value="P:intermediate filament organization"/>
    <property type="evidence" value="ECO:0007669"/>
    <property type="project" value="TreeGrafter"/>
</dbReference>
<feature type="coiled-coil region" evidence="3">
    <location>
        <begin position="223"/>
        <end position="304"/>
    </location>
</feature>
<dbReference type="AlphaFoldDB" id="A0AAZ3RQZ1"/>
<dbReference type="Gene3D" id="1.20.5.170">
    <property type="match status" value="1"/>
</dbReference>
<feature type="coiled-coil region" evidence="3">
    <location>
        <begin position="157"/>
        <end position="191"/>
    </location>
</feature>
<dbReference type="GO" id="GO:0005882">
    <property type="term" value="C:intermediate filament"/>
    <property type="evidence" value="ECO:0007669"/>
    <property type="project" value="UniProtKB-KW"/>
</dbReference>
<dbReference type="PROSITE" id="PS51842">
    <property type="entry name" value="IF_ROD_2"/>
    <property type="match status" value="1"/>
</dbReference>
<evidence type="ECO:0000259" key="5">
    <source>
        <dbReference type="PROSITE" id="PS51842"/>
    </source>
</evidence>
<dbReference type="Ensembl" id="ENSOTST00005160488.1">
    <property type="protein sequence ID" value="ENSOTSP00005143841.1"/>
    <property type="gene ID" value="ENSOTSG00005025083.2"/>
</dbReference>
<dbReference type="SUPFAM" id="SSF64593">
    <property type="entry name" value="Intermediate filament protein, coiled coil region"/>
    <property type="match status" value="2"/>
</dbReference>
<dbReference type="PANTHER" id="PTHR45652">
    <property type="entry name" value="GLIAL FIBRILLARY ACIDIC PROTEIN"/>
    <property type="match status" value="1"/>
</dbReference>
<name>A0AAZ3RQZ1_ONCTS</name>
<dbReference type="GeneTree" id="ENSGT00940000166449"/>
<feature type="domain" description="IF rod" evidence="5">
    <location>
        <begin position="61"/>
        <end position="365"/>
    </location>
</feature>
<dbReference type="InterPro" id="IPR050405">
    <property type="entry name" value="Intermediate_filament"/>
</dbReference>
<organism evidence="6 7">
    <name type="scientific">Oncorhynchus tshawytscha</name>
    <name type="common">Chinook salmon</name>
    <name type="synonym">Salmo tshawytscha</name>
    <dbReference type="NCBI Taxonomy" id="74940"/>
    <lineage>
        <taxon>Eukaryota</taxon>
        <taxon>Metazoa</taxon>
        <taxon>Chordata</taxon>
        <taxon>Craniata</taxon>
        <taxon>Vertebrata</taxon>
        <taxon>Euteleostomi</taxon>
        <taxon>Actinopterygii</taxon>
        <taxon>Neopterygii</taxon>
        <taxon>Teleostei</taxon>
        <taxon>Protacanthopterygii</taxon>
        <taxon>Salmoniformes</taxon>
        <taxon>Salmonidae</taxon>
        <taxon>Salmoninae</taxon>
        <taxon>Oncorhynchus</taxon>
    </lineage>
</organism>
<sequence length="447" mass="50690">VVKSQSLQVSGSRSSMRVQSPSPSRCRGSSYNNSGRSGYQGGNLSSAVEIGTEIHQQHANEKEEMQELNVRFAGYIEKVQALEQRNAQLTAELAALQGRFKGGPTGIGEEYELKFKEMRELIEALTNEKGAADIERGYIEEEVEVWRLKLEEELMILREFRQDVDNATLQKAELEKRVEQLVAEIEFLKKLHDEEVADLMKQIEDSKVTAEIDGDRPDLAAYLRNMRAEIEAVAAKNVQEAEKWYKGKFETLKEVAGKKEEQMKSIKEEITTFHNQVTDLQNQIDGLRARNMALEQQLEDMEMTHMDKVGGLEGIIAQLENQLCETKLEMGKYLADYQELLHIKLKLDAEIAVYRKLLEGEESRLGISVPTLFIISIVTFNCAVYHSGYVHCLPLRLCTLIQSSILNLLLHAGAVRERTTSVWRPTQLPECLPEHPTVSPTRQPSQT</sequence>
<feature type="region of interest" description="Disordered" evidence="4">
    <location>
        <begin position="1"/>
        <end position="44"/>
    </location>
</feature>
<dbReference type="Gene3D" id="1.20.5.500">
    <property type="entry name" value="Single helix bin"/>
    <property type="match status" value="1"/>
</dbReference>